<dbReference type="KEGG" id="bag:Bcoa_1321"/>
<protein>
    <submittedName>
        <fullName evidence="1">Uncharacterized protein</fullName>
    </submittedName>
</protein>
<dbReference type="AlphaFoldDB" id="G2TIJ0"/>
<sequence>MSNTLFEELNIVQNKYLSLLKEIGKVPTEDISLSMIDSVNVFWYENRNIVRLVFDYLFKARDTYCFSAATIFDVDDRGQDSFFLLGEYHVFDDPIPSYLNTVNGISDKIYLKKMKSIISDTIKDNIRILEEMGNHLFILPLRYSSVIVNRHAKELNEIAEYLFCNLFTNISNIEEYRSKVVTTDDLVQHFDKHNSAFILLFEGDNPSESWENRIEKFKEENDYLDKKMLSNGDLFFMAVYGNLRQALALFDMADTFGVIPFIRSFIPLHYYILLVSTLESNLKSKSDITEVKNSLWKTKVSYFLYREFRKREFNYSLDELIQKARDIDFENEIFNDLDYPNDNQEISETIDIVNKFLDKFV</sequence>
<evidence type="ECO:0000313" key="2">
    <source>
        <dbReference type="Proteomes" id="UP000009283"/>
    </source>
</evidence>
<gene>
    <name evidence="1" type="ORF">Bcoa_1321</name>
</gene>
<dbReference type="Proteomes" id="UP000009283">
    <property type="component" value="Chromosome"/>
</dbReference>
<organism evidence="1 2">
    <name type="scientific">Heyndrickxia coagulans 36D1</name>
    <dbReference type="NCBI Taxonomy" id="345219"/>
    <lineage>
        <taxon>Bacteria</taxon>
        <taxon>Bacillati</taxon>
        <taxon>Bacillota</taxon>
        <taxon>Bacilli</taxon>
        <taxon>Bacillales</taxon>
        <taxon>Bacillaceae</taxon>
        <taxon>Heyndrickxia</taxon>
    </lineage>
</organism>
<reference evidence="1 2" key="1">
    <citation type="journal article" date="2011" name="Stand. Genomic Sci.">
        <title>Complete Genome Sequence of a thermotolerant sporogenic lactic acid bacterium, Bacillus coagulans strain 36D1.</title>
        <authorList>
            <person name="Rhee M.S."/>
            <person name="Moritz B.E."/>
            <person name="Xie G."/>
            <person name="Glavina Del Rio T."/>
            <person name="Dalin E."/>
            <person name="Tice H."/>
            <person name="Bruce D."/>
            <person name="Goodwin L."/>
            <person name="Chertkov O."/>
            <person name="Brettin T."/>
            <person name="Han C."/>
            <person name="Detter C."/>
            <person name="Pitluck S."/>
            <person name="Land M.L."/>
            <person name="Patel M."/>
            <person name="Ou M."/>
            <person name="Harbrucker R."/>
            <person name="Ingram L.O."/>
            <person name="Shanmugam K.T."/>
        </authorList>
    </citation>
    <scope>NUCLEOTIDE SEQUENCE [LARGE SCALE GENOMIC DNA]</scope>
    <source>
        <strain evidence="1 2">36D1</strain>
    </source>
</reference>
<accession>G2TIJ0</accession>
<name>G2TIJ0_HEYCO</name>
<dbReference type="RefSeq" id="WP_014096637.1">
    <property type="nucleotide sequence ID" value="NC_016023.1"/>
</dbReference>
<dbReference type="EMBL" id="CP003056">
    <property type="protein sequence ID" value="AEP00527.1"/>
    <property type="molecule type" value="Genomic_DNA"/>
</dbReference>
<dbReference type="OrthoDB" id="327035at2"/>
<evidence type="ECO:0000313" key="1">
    <source>
        <dbReference type="EMBL" id="AEP00527.1"/>
    </source>
</evidence>
<dbReference type="eggNOG" id="ENOG502ZAV1">
    <property type="taxonomic scope" value="Bacteria"/>
</dbReference>
<proteinExistence type="predicted"/>
<dbReference type="HOGENOM" id="CLU_792068_0_0_9"/>